<evidence type="ECO:0000313" key="2">
    <source>
        <dbReference type="RefSeq" id="XP_017302844.1"/>
    </source>
</evidence>
<gene>
    <name evidence="2" type="primary">LOC108253428</name>
</gene>
<dbReference type="AlphaFoldDB" id="A0A1S4EL12"/>
<dbReference type="KEGG" id="dci:108253428"/>
<dbReference type="Gene3D" id="3.15.10.30">
    <property type="entry name" value="Haemolymph juvenile hormone binding protein"/>
    <property type="match status" value="2"/>
</dbReference>
<reference evidence="2" key="1">
    <citation type="submission" date="2025-08" db="UniProtKB">
        <authorList>
            <consortium name="RefSeq"/>
        </authorList>
    </citation>
    <scope>IDENTIFICATION</scope>
</reference>
<accession>A0A1S4EL12</accession>
<dbReference type="PANTHER" id="PTHR11008">
    <property type="entry name" value="PROTEIN TAKEOUT-LIKE PROTEIN"/>
    <property type="match status" value="1"/>
</dbReference>
<dbReference type="InterPro" id="IPR038606">
    <property type="entry name" value="To_sf"/>
</dbReference>
<dbReference type="SMART" id="SM00700">
    <property type="entry name" value="JHBP"/>
    <property type="match status" value="1"/>
</dbReference>
<dbReference type="Pfam" id="PF06585">
    <property type="entry name" value="JHBP"/>
    <property type="match status" value="1"/>
</dbReference>
<dbReference type="InterPro" id="IPR010562">
    <property type="entry name" value="Haemolymph_juvenile_hormone-bd"/>
</dbReference>
<protein>
    <submittedName>
        <fullName evidence="2">Uncharacterized protein LOC108253428</fullName>
    </submittedName>
</protein>
<organism evidence="1 2">
    <name type="scientific">Diaphorina citri</name>
    <name type="common">Asian citrus psyllid</name>
    <dbReference type="NCBI Taxonomy" id="121845"/>
    <lineage>
        <taxon>Eukaryota</taxon>
        <taxon>Metazoa</taxon>
        <taxon>Ecdysozoa</taxon>
        <taxon>Arthropoda</taxon>
        <taxon>Hexapoda</taxon>
        <taxon>Insecta</taxon>
        <taxon>Pterygota</taxon>
        <taxon>Neoptera</taxon>
        <taxon>Paraneoptera</taxon>
        <taxon>Hemiptera</taxon>
        <taxon>Sternorrhyncha</taxon>
        <taxon>Psylloidea</taxon>
        <taxon>Psyllidae</taxon>
        <taxon>Diaphorininae</taxon>
        <taxon>Diaphorina</taxon>
    </lineage>
</organism>
<sequence length="167" mass="18904">MTIHPTSNPASASYIPKCKADDPQLEKCILDGVEKVRPHLANGIREINVPPVEPFAIDKLQVDRNNNNLKMKLVLTHMKAYGCSTFKINTFKSDHGMKLREHDTNQECLTDLQNINKELKDALRFFNDNREQVYELALPIVEETGREIVLNIGNNVLKAIPIQDVVA</sequence>
<dbReference type="Proteomes" id="UP000079169">
    <property type="component" value="Unplaced"/>
</dbReference>
<dbReference type="PaxDb" id="121845-A0A1S4EL12"/>
<evidence type="ECO:0000313" key="1">
    <source>
        <dbReference type="Proteomes" id="UP000079169"/>
    </source>
</evidence>
<name>A0A1S4EL12_DIACI</name>
<dbReference type="GO" id="GO:0005615">
    <property type="term" value="C:extracellular space"/>
    <property type="evidence" value="ECO:0007669"/>
    <property type="project" value="TreeGrafter"/>
</dbReference>
<dbReference type="PANTHER" id="PTHR11008:SF39">
    <property type="entry name" value="CIRCADIAN CLOCK-CONTROLLED PROTEIN-LIKE PROTEIN"/>
    <property type="match status" value="1"/>
</dbReference>
<keyword evidence="1" id="KW-1185">Reference proteome</keyword>
<dbReference type="GeneID" id="108253428"/>
<dbReference type="STRING" id="121845.A0A1S4EL12"/>
<dbReference type="RefSeq" id="XP_017302844.1">
    <property type="nucleotide sequence ID" value="XM_017447355.1"/>
</dbReference>
<proteinExistence type="predicted"/>